<proteinExistence type="predicted"/>
<dbReference type="STRING" id="640132.Srot_2011"/>
<dbReference type="EMBL" id="CP001958">
    <property type="protein sequence ID" value="ADG98467.1"/>
    <property type="molecule type" value="Genomic_DNA"/>
</dbReference>
<dbReference type="KEGG" id="srt:Srot_2011"/>
<evidence type="ECO:0000313" key="3">
    <source>
        <dbReference type="Proteomes" id="UP000002247"/>
    </source>
</evidence>
<dbReference type="AlphaFoldDB" id="D6Z937"/>
<evidence type="ECO:0000313" key="2">
    <source>
        <dbReference type="EMBL" id="ADG98467.1"/>
    </source>
</evidence>
<keyword evidence="1" id="KW-0812">Transmembrane</keyword>
<accession>D6Z937</accession>
<gene>
    <name evidence="2" type="ordered locus">Srot_2011</name>
</gene>
<reference evidence="2 3" key="1">
    <citation type="journal article" date="2010" name="Stand. Genomic Sci.">
        <title>Complete genome sequence of Segniliparus rotundus type strain (CDC 1076).</title>
        <authorList>
            <person name="Sikorski J."/>
            <person name="Lapidus A."/>
            <person name="Copeland A."/>
            <person name="Misra M."/>
            <person name="Glavina Del Rio T."/>
            <person name="Nolan M."/>
            <person name="Lucas S."/>
            <person name="Chen F."/>
            <person name="Tice H."/>
            <person name="Cheng J.F."/>
            <person name="Jando M."/>
            <person name="Schneider S."/>
            <person name="Bruce D."/>
            <person name="Goodwin L."/>
            <person name="Pitluck S."/>
            <person name="Liolios K."/>
            <person name="Mikhailova N."/>
            <person name="Pati A."/>
            <person name="Ivanova N."/>
            <person name="Mavromatis K."/>
            <person name="Chen A."/>
            <person name="Palaniappan K."/>
            <person name="Chertkov O."/>
            <person name="Land M."/>
            <person name="Hauser L."/>
            <person name="Chang Y.J."/>
            <person name="Jeffries C.D."/>
            <person name="Brettin T."/>
            <person name="Detter J.C."/>
            <person name="Han C."/>
            <person name="Rohde M."/>
            <person name="Goker M."/>
            <person name="Bristow J."/>
            <person name="Eisen J.A."/>
            <person name="Markowitz V."/>
            <person name="Hugenholtz P."/>
            <person name="Kyrpides N.C."/>
            <person name="Klenk H.P."/>
        </authorList>
    </citation>
    <scope>NUCLEOTIDE SEQUENCE [LARGE SCALE GENOMIC DNA]</scope>
    <source>
        <strain evidence="3">ATCC BAA-972 / CDC 1076 / CIP 108378 / DSM 44985 / JCM 13578</strain>
    </source>
</reference>
<evidence type="ECO:0000256" key="1">
    <source>
        <dbReference type="SAM" id="Phobius"/>
    </source>
</evidence>
<keyword evidence="1" id="KW-0472">Membrane</keyword>
<dbReference type="eggNOG" id="ENOG503310N">
    <property type="taxonomic scope" value="Bacteria"/>
</dbReference>
<feature type="transmembrane region" description="Helical" evidence="1">
    <location>
        <begin position="98"/>
        <end position="119"/>
    </location>
</feature>
<organism evidence="2 3">
    <name type="scientific">Segniliparus rotundus (strain ATCC BAA-972 / CDC 1076 / CIP 108378 / DSM 44985 / JCM 13578)</name>
    <dbReference type="NCBI Taxonomy" id="640132"/>
    <lineage>
        <taxon>Bacteria</taxon>
        <taxon>Bacillati</taxon>
        <taxon>Actinomycetota</taxon>
        <taxon>Actinomycetes</taxon>
        <taxon>Mycobacteriales</taxon>
        <taxon>Segniliparaceae</taxon>
        <taxon>Segniliparus</taxon>
    </lineage>
</organism>
<feature type="transmembrane region" description="Helical" evidence="1">
    <location>
        <begin position="74"/>
        <end position="92"/>
    </location>
</feature>
<feature type="transmembrane region" description="Helical" evidence="1">
    <location>
        <begin position="42"/>
        <end position="62"/>
    </location>
</feature>
<feature type="transmembrane region" description="Helical" evidence="1">
    <location>
        <begin position="12"/>
        <end position="30"/>
    </location>
</feature>
<keyword evidence="1" id="KW-1133">Transmembrane helix</keyword>
<protein>
    <recommendedName>
        <fullName evidence="4">Transmembrane protein</fullName>
    </recommendedName>
</protein>
<dbReference type="Pfam" id="PF11255">
    <property type="entry name" value="DUF3054"/>
    <property type="match status" value="1"/>
</dbReference>
<evidence type="ECO:0008006" key="4">
    <source>
        <dbReference type="Google" id="ProtNLM"/>
    </source>
</evidence>
<keyword evidence="3" id="KW-1185">Reference proteome</keyword>
<sequence length="134" mass="14138">MGCVAAVLTRTRTLAALVADAASLLVFAAIGRHSHHKHDDVFGVLGTAWPFLVGAAVGWAISRGWRAPRAIAPTGLAVWVCAVCVGMLLRVLDRQGVAWSFLLVASIATAVFLLGWRLIAKLVPARSGAERAQT</sequence>
<dbReference type="InterPro" id="IPR021414">
    <property type="entry name" value="DUF3054"/>
</dbReference>
<dbReference type="Proteomes" id="UP000002247">
    <property type="component" value="Chromosome"/>
</dbReference>
<name>D6Z937_SEGRD</name>
<dbReference type="HOGENOM" id="CLU_089113_3_0_11"/>